<proteinExistence type="predicted"/>
<reference evidence="2" key="1">
    <citation type="submission" date="2019-08" db="EMBL/GenBank/DDBJ databases">
        <authorList>
            <person name="Kucharzyk K."/>
            <person name="Murdoch R.W."/>
            <person name="Higgins S."/>
            <person name="Loffler F."/>
        </authorList>
    </citation>
    <scope>NUCLEOTIDE SEQUENCE</scope>
</reference>
<dbReference type="EMBL" id="VSSQ01023563">
    <property type="protein sequence ID" value="MPM70591.1"/>
    <property type="molecule type" value="Genomic_DNA"/>
</dbReference>
<name>A0A645C0Z0_9ZZZZ</name>
<evidence type="ECO:0000313" key="2">
    <source>
        <dbReference type="EMBL" id="MPM70591.1"/>
    </source>
</evidence>
<organism evidence="2">
    <name type="scientific">bioreactor metagenome</name>
    <dbReference type="NCBI Taxonomy" id="1076179"/>
    <lineage>
        <taxon>unclassified sequences</taxon>
        <taxon>metagenomes</taxon>
        <taxon>ecological metagenomes</taxon>
    </lineage>
</organism>
<protein>
    <submittedName>
        <fullName evidence="2">Uncharacterized protein</fullName>
    </submittedName>
</protein>
<comment type="caution">
    <text evidence="2">The sequence shown here is derived from an EMBL/GenBank/DDBJ whole genome shotgun (WGS) entry which is preliminary data.</text>
</comment>
<sequence length="117" mass="12978">MGNLPVIDQTAGFLALVIEEGLLGRRQLGHRVGVQLLPVGLAAEQLAFPPDRAGFQRIALGIRHLRQDLAIRGENGAGYQRAANRTDGNDQYDRSQQSRQNHQHGLHYRSPFMSLLV</sequence>
<gene>
    <name evidence="2" type="ORF">SDC9_117546</name>
</gene>
<accession>A0A645C0Z0</accession>
<dbReference type="AlphaFoldDB" id="A0A645C0Z0"/>
<evidence type="ECO:0000256" key="1">
    <source>
        <dbReference type="SAM" id="MobiDB-lite"/>
    </source>
</evidence>
<feature type="region of interest" description="Disordered" evidence="1">
    <location>
        <begin position="76"/>
        <end position="104"/>
    </location>
</feature>